<dbReference type="GO" id="GO:0000209">
    <property type="term" value="P:protein polyubiquitination"/>
    <property type="evidence" value="ECO:0007669"/>
    <property type="project" value="TreeGrafter"/>
</dbReference>
<dbReference type="EMBL" id="BDGG01000012">
    <property type="protein sequence ID" value="GAV05210.1"/>
    <property type="molecule type" value="Genomic_DNA"/>
</dbReference>
<feature type="compositionally biased region" description="Polar residues" evidence="3">
    <location>
        <begin position="294"/>
        <end position="313"/>
    </location>
</feature>
<dbReference type="SUPFAM" id="SSF101898">
    <property type="entry name" value="NHL repeat"/>
    <property type="match status" value="1"/>
</dbReference>
<name>A0A1D1VUQ6_RAMVA</name>
<evidence type="ECO:0000256" key="2">
    <source>
        <dbReference type="PROSITE-ProRule" id="PRU00504"/>
    </source>
</evidence>
<feature type="compositionally biased region" description="Polar residues" evidence="3">
    <location>
        <begin position="179"/>
        <end position="218"/>
    </location>
</feature>
<gene>
    <name evidence="4" type="primary">RvY_15378-1</name>
    <name evidence="4" type="synonym">RvY_15378.1</name>
    <name evidence="4" type="ORF">RvY_15378</name>
</gene>
<dbReference type="InterPro" id="IPR001258">
    <property type="entry name" value="NHL_repeat"/>
</dbReference>
<feature type="compositionally biased region" description="Gly residues" evidence="3">
    <location>
        <begin position="327"/>
        <end position="336"/>
    </location>
</feature>
<evidence type="ECO:0000313" key="5">
    <source>
        <dbReference type="Proteomes" id="UP000186922"/>
    </source>
</evidence>
<evidence type="ECO:0000256" key="1">
    <source>
        <dbReference type="ARBA" id="ARBA00022737"/>
    </source>
</evidence>
<sequence>MTSTTTRDYTGSYGLANLNSNNNLFYGTTTSPSSEAVSSASRAFSSMSLKNGDGLKTYDWDAAEVANLLGNDSMADPSSVTRPASTNQLTGPFVNNGAFGGAQANNFMENPFASSAISSSSSGNRSRFQCSCDTGIPHPPLSPFPPGSPVLHYAVRNQPNWSAGGVLVDRNNRSVPGRAQSNNWSSYSSQPTKQVNGHYSSPWSSGSDTYSPRSSKSSPEYARNDKNAGRYQNPYADYGRQLAQETPFGQHRCNSGASSVASFGGQSLLYGGGGSNTSNSDYFQGSNIVRTSQSGFNTMSGIQSGTRQSTRNYGTDRGASPRNDRNGAGGRHGSSAGGKTAVSKQASDRQLIPRKELEMLSRFGETGAAPGELDSPHGFCLGIKGEIIVADTMNNRIQIFDQKGTLLMSWGTSGYRKGRLWQPRKVAFIEDMNRVVVSDRGRECSRLQIFSREGIYLTQVRQVRGALFVGLTVYRGLIVAVENQPSQCLVLTQEGRILFNFSLEQSMDEPSDILVHNDTFYICDFLGHCVCVFDNQGKQLQRIGSDFPGIIFYPNGIDVSDNGDVIVADTHGNRFHVSVWTPQGKLAADYELPHMKVSRCCGLFLTDEGNLITAATNNNIVLITNLLHDFDGVSEVGGNSNSSLEWTNTSNTLVDSTATYRGY</sequence>
<dbReference type="OrthoDB" id="10039644at2759"/>
<evidence type="ECO:0008006" key="6">
    <source>
        <dbReference type="Google" id="ProtNLM"/>
    </source>
</evidence>
<dbReference type="PANTHER" id="PTHR24104">
    <property type="entry name" value="E3 UBIQUITIN-PROTEIN LIGASE NHLRC1-RELATED"/>
    <property type="match status" value="1"/>
</dbReference>
<dbReference type="GO" id="GO:0043161">
    <property type="term" value="P:proteasome-mediated ubiquitin-dependent protein catabolic process"/>
    <property type="evidence" value="ECO:0007669"/>
    <property type="project" value="TreeGrafter"/>
</dbReference>
<protein>
    <recommendedName>
        <fullName evidence="6">Brain tumor protein</fullName>
    </recommendedName>
</protein>
<organism evidence="4 5">
    <name type="scientific">Ramazzottius varieornatus</name>
    <name type="common">Water bear</name>
    <name type="synonym">Tardigrade</name>
    <dbReference type="NCBI Taxonomy" id="947166"/>
    <lineage>
        <taxon>Eukaryota</taxon>
        <taxon>Metazoa</taxon>
        <taxon>Ecdysozoa</taxon>
        <taxon>Tardigrada</taxon>
        <taxon>Eutardigrada</taxon>
        <taxon>Parachela</taxon>
        <taxon>Hypsibioidea</taxon>
        <taxon>Ramazzottiidae</taxon>
        <taxon>Ramazzottius</taxon>
    </lineage>
</organism>
<dbReference type="STRING" id="947166.A0A1D1VUQ6"/>
<reference evidence="4 5" key="1">
    <citation type="journal article" date="2016" name="Nat. Commun.">
        <title>Extremotolerant tardigrade genome and improved radiotolerance of human cultured cells by tardigrade-unique protein.</title>
        <authorList>
            <person name="Hashimoto T."/>
            <person name="Horikawa D.D."/>
            <person name="Saito Y."/>
            <person name="Kuwahara H."/>
            <person name="Kozuka-Hata H."/>
            <person name="Shin-I T."/>
            <person name="Minakuchi Y."/>
            <person name="Ohishi K."/>
            <person name="Motoyama A."/>
            <person name="Aizu T."/>
            <person name="Enomoto A."/>
            <person name="Kondo K."/>
            <person name="Tanaka S."/>
            <person name="Hara Y."/>
            <person name="Koshikawa S."/>
            <person name="Sagara H."/>
            <person name="Miura T."/>
            <person name="Yokobori S."/>
            <person name="Miyagawa K."/>
            <person name="Suzuki Y."/>
            <person name="Kubo T."/>
            <person name="Oyama M."/>
            <person name="Kohara Y."/>
            <person name="Fujiyama A."/>
            <person name="Arakawa K."/>
            <person name="Katayama T."/>
            <person name="Toyoda A."/>
            <person name="Kunieda T."/>
        </authorList>
    </citation>
    <scope>NUCLEOTIDE SEQUENCE [LARGE SCALE GENOMIC DNA]</scope>
    <source>
        <strain evidence="4 5">YOKOZUNA-1</strain>
    </source>
</reference>
<dbReference type="Gene3D" id="2.120.10.30">
    <property type="entry name" value="TolB, C-terminal domain"/>
    <property type="match status" value="1"/>
</dbReference>
<feature type="repeat" description="NHL" evidence="2">
    <location>
        <begin position="360"/>
        <end position="403"/>
    </location>
</feature>
<keyword evidence="5" id="KW-1185">Reference proteome</keyword>
<dbReference type="GO" id="GO:0061630">
    <property type="term" value="F:ubiquitin protein ligase activity"/>
    <property type="evidence" value="ECO:0007669"/>
    <property type="project" value="TreeGrafter"/>
</dbReference>
<dbReference type="InterPro" id="IPR050952">
    <property type="entry name" value="TRIM-NHL_E3_ligases"/>
</dbReference>
<proteinExistence type="predicted"/>
<dbReference type="Proteomes" id="UP000186922">
    <property type="component" value="Unassembled WGS sequence"/>
</dbReference>
<dbReference type="AlphaFoldDB" id="A0A1D1VUQ6"/>
<feature type="region of interest" description="Disordered" evidence="3">
    <location>
        <begin position="294"/>
        <end position="351"/>
    </location>
</feature>
<keyword evidence="1" id="KW-0677">Repeat</keyword>
<dbReference type="Pfam" id="PF01436">
    <property type="entry name" value="NHL"/>
    <property type="match status" value="2"/>
</dbReference>
<feature type="region of interest" description="Disordered" evidence="3">
    <location>
        <begin position="162"/>
        <end position="233"/>
    </location>
</feature>
<accession>A0A1D1VUQ6</accession>
<comment type="caution">
    <text evidence="4">The sequence shown here is derived from an EMBL/GenBank/DDBJ whole genome shotgun (WGS) entry which is preliminary data.</text>
</comment>
<evidence type="ECO:0000256" key="3">
    <source>
        <dbReference type="SAM" id="MobiDB-lite"/>
    </source>
</evidence>
<dbReference type="PANTHER" id="PTHR24104:SF51">
    <property type="entry name" value="SMP-30_GLUCONOLACTONASE_LRE-LIKE REGION DOMAIN-CONTAINING PROTEIN"/>
    <property type="match status" value="1"/>
</dbReference>
<dbReference type="PROSITE" id="PS51125">
    <property type="entry name" value="NHL"/>
    <property type="match status" value="1"/>
</dbReference>
<dbReference type="InterPro" id="IPR011042">
    <property type="entry name" value="6-blade_b-propeller_TolB-like"/>
</dbReference>
<evidence type="ECO:0000313" key="4">
    <source>
        <dbReference type="EMBL" id="GAV05210.1"/>
    </source>
</evidence>